<dbReference type="SFLD" id="SFLDS00003">
    <property type="entry name" value="Haloacid_Dehalogenase"/>
    <property type="match status" value="1"/>
</dbReference>
<evidence type="ECO:0000313" key="1">
    <source>
        <dbReference type="EMBL" id="NTF39516.1"/>
    </source>
</evidence>
<dbReference type="Proteomes" id="UP000822331">
    <property type="component" value="Unassembled WGS sequence"/>
</dbReference>
<accession>A0ABX2JA03</accession>
<dbReference type="PANTHER" id="PTHR43434:SF20">
    <property type="entry name" value="5'-NUCLEOTIDASE"/>
    <property type="match status" value="1"/>
</dbReference>
<dbReference type="SFLD" id="SFLDG01129">
    <property type="entry name" value="C1.5:_HAD__Beta-PGM__Phosphata"/>
    <property type="match status" value="1"/>
</dbReference>
<comment type="caution">
    <text evidence="1">The sequence shown here is derived from an EMBL/GenBank/DDBJ whole genome shotgun (WGS) entry which is preliminary data.</text>
</comment>
<dbReference type="PANTHER" id="PTHR43434">
    <property type="entry name" value="PHOSPHOGLYCOLATE PHOSPHATASE"/>
    <property type="match status" value="1"/>
</dbReference>
<gene>
    <name evidence="1" type="ORF">G6L72_22695</name>
</gene>
<dbReference type="InterPro" id="IPR050155">
    <property type="entry name" value="HAD-like_hydrolase_sf"/>
</dbReference>
<dbReference type="RefSeq" id="WP_174003417.1">
    <property type="nucleotide sequence ID" value="NZ_JAAMCN010000019.1"/>
</dbReference>
<dbReference type="SUPFAM" id="SSF56784">
    <property type="entry name" value="HAD-like"/>
    <property type="match status" value="1"/>
</dbReference>
<dbReference type="InterPro" id="IPR041492">
    <property type="entry name" value="HAD_2"/>
</dbReference>
<dbReference type="Gene3D" id="3.40.50.1000">
    <property type="entry name" value="HAD superfamily/HAD-like"/>
    <property type="match status" value="1"/>
</dbReference>
<sequence length="225" mass="24470">MSSDFSAILLDLDGTLIASAPGILSSCGAALRSLGHETEPVVDMAAIIGPPMEDVMRYLLRQFGDDRVAQGVDAYRQDYGARGLLLCELYDGIPEALMAMSQFAKLYLATSKRETFARKILDNKGLDALFAGIYGSTPAGNIDHKPELIAHIIRENSLDRDRCIMVGDRRYDVAGAHANGMRSIGVLWGYGTREELENAGADRLIESPVELAEAASRMTSIDFPK</sequence>
<name>A0ABX2JA03_9HYPH</name>
<dbReference type="EMBL" id="JAAMCP010000015">
    <property type="protein sequence ID" value="NTF39516.1"/>
    <property type="molecule type" value="Genomic_DNA"/>
</dbReference>
<reference evidence="1 2" key="1">
    <citation type="journal article" date="2020" name="Science">
        <title>Unexpected conservation and global transmission of agrobacterial virulence plasmids.</title>
        <authorList>
            <person name="Weisberg A.J."/>
            <person name="Davis E.W. 2nd"/>
            <person name="Tabima J."/>
            <person name="Belcher M.S."/>
            <person name="Miller M."/>
            <person name="Kuo C.H."/>
            <person name="Loper J.E."/>
            <person name="Grunwald N.J."/>
            <person name="Putnam M.L."/>
            <person name="Chang J.H."/>
        </authorList>
    </citation>
    <scope>NUCLEOTIDE SEQUENCE [LARGE SCALE GENOMIC DNA]</scope>
    <source>
        <strain evidence="1 2">A19/93</strain>
    </source>
</reference>
<dbReference type="Pfam" id="PF13419">
    <property type="entry name" value="HAD_2"/>
    <property type="match status" value="1"/>
</dbReference>
<protein>
    <submittedName>
        <fullName evidence="1">HAD hydrolase-like protein</fullName>
    </submittedName>
</protein>
<evidence type="ECO:0000313" key="2">
    <source>
        <dbReference type="Proteomes" id="UP000822331"/>
    </source>
</evidence>
<proteinExistence type="predicted"/>
<dbReference type="InterPro" id="IPR023198">
    <property type="entry name" value="PGP-like_dom2"/>
</dbReference>
<organism evidence="1 2">
    <name type="scientific">Agrobacterium rubi</name>
    <dbReference type="NCBI Taxonomy" id="28099"/>
    <lineage>
        <taxon>Bacteria</taxon>
        <taxon>Pseudomonadati</taxon>
        <taxon>Pseudomonadota</taxon>
        <taxon>Alphaproteobacteria</taxon>
        <taxon>Hyphomicrobiales</taxon>
        <taxon>Rhizobiaceae</taxon>
        <taxon>Rhizobium/Agrobacterium group</taxon>
        <taxon>Agrobacterium</taxon>
    </lineage>
</organism>
<dbReference type="Gene3D" id="1.10.150.240">
    <property type="entry name" value="Putative phosphatase, domain 2"/>
    <property type="match status" value="1"/>
</dbReference>
<keyword evidence="2" id="KW-1185">Reference proteome</keyword>
<dbReference type="InterPro" id="IPR023214">
    <property type="entry name" value="HAD_sf"/>
</dbReference>
<dbReference type="InterPro" id="IPR036412">
    <property type="entry name" value="HAD-like_sf"/>
</dbReference>